<evidence type="ECO:0000256" key="1">
    <source>
        <dbReference type="SAM" id="MobiDB-lite"/>
    </source>
</evidence>
<proteinExistence type="predicted"/>
<feature type="region of interest" description="Disordered" evidence="1">
    <location>
        <begin position="54"/>
        <end position="81"/>
    </location>
</feature>
<accession>A0A8T3BBB0</accession>
<protein>
    <submittedName>
        <fullName evidence="2">Uncharacterized protein</fullName>
    </submittedName>
</protein>
<dbReference type="AlphaFoldDB" id="A0A8T3BBB0"/>
<comment type="caution">
    <text evidence="2">The sequence shown here is derived from an EMBL/GenBank/DDBJ whole genome shotgun (WGS) entry which is preliminary data.</text>
</comment>
<dbReference type="Proteomes" id="UP000829196">
    <property type="component" value="Unassembled WGS sequence"/>
</dbReference>
<reference evidence="2" key="1">
    <citation type="journal article" date="2022" name="Front. Genet.">
        <title>Chromosome-Scale Assembly of the Dendrobium nobile Genome Provides Insights Into the Molecular Mechanism of the Biosynthesis of the Medicinal Active Ingredient of Dendrobium.</title>
        <authorList>
            <person name="Xu Q."/>
            <person name="Niu S.-C."/>
            <person name="Li K.-L."/>
            <person name="Zheng P.-J."/>
            <person name="Zhang X.-J."/>
            <person name="Jia Y."/>
            <person name="Liu Y."/>
            <person name="Niu Y.-X."/>
            <person name="Yu L.-H."/>
            <person name="Chen D.-F."/>
            <person name="Zhang G.-Q."/>
        </authorList>
    </citation>
    <scope>NUCLEOTIDE SEQUENCE</scope>
    <source>
        <tissue evidence="2">Leaf</tissue>
    </source>
</reference>
<evidence type="ECO:0000313" key="3">
    <source>
        <dbReference type="Proteomes" id="UP000829196"/>
    </source>
</evidence>
<name>A0A8T3BBB0_DENNO</name>
<gene>
    <name evidence="2" type="ORF">KFK09_014232</name>
</gene>
<keyword evidence="3" id="KW-1185">Reference proteome</keyword>
<dbReference type="EMBL" id="JAGYWB010000010">
    <property type="protein sequence ID" value="KAI0508098.1"/>
    <property type="molecule type" value="Genomic_DNA"/>
</dbReference>
<evidence type="ECO:0000313" key="2">
    <source>
        <dbReference type="EMBL" id="KAI0508098.1"/>
    </source>
</evidence>
<organism evidence="2 3">
    <name type="scientific">Dendrobium nobile</name>
    <name type="common">Orchid</name>
    <dbReference type="NCBI Taxonomy" id="94219"/>
    <lineage>
        <taxon>Eukaryota</taxon>
        <taxon>Viridiplantae</taxon>
        <taxon>Streptophyta</taxon>
        <taxon>Embryophyta</taxon>
        <taxon>Tracheophyta</taxon>
        <taxon>Spermatophyta</taxon>
        <taxon>Magnoliopsida</taxon>
        <taxon>Liliopsida</taxon>
        <taxon>Asparagales</taxon>
        <taxon>Orchidaceae</taxon>
        <taxon>Epidendroideae</taxon>
        <taxon>Malaxideae</taxon>
        <taxon>Dendrobiinae</taxon>
        <taxon>Dendrobium</taxon>
    </lineage>
</organism>
<sequence length="116" mass="12729">MSEVKRRPKRRRGALVRSDRECGGRLQVRGTLSISLSLDRRDMGKRRLAVEMGSTGAGDRLGSSFDRVGSANEEEAESGEVGRAGEELVEFGWLWSSAEGGVERGEVGESEWKKCV</sequence>